<sequence>MTSHPPPTPSVARLQRQRRWAVGTCLAAVLLLAVASALPPFALFGQGHGHMLSTHLLLELFSVIVSLLVVSIAWYTRDEAYAHLSKALIYGFTVVAGADVMHALSYAGMPALFSESSTPKAIFFWLMGRSFEVLTVWWLATRVHIGGSKGLWLLLGLVTVVALTWVGSFHLDTFPETFVPGQGLTPFKVRYEYVLCAANLAAAGWLFHQSRREPRGHALWLGTACFVMGVGELAFTGYNAPSDFLNMFGHLYKVASFGIIYHVTFQVAVREPYARLAKTERQVRQQERQLDTVLNNIPVGVSQIDANLHYRYVNAVHANNLGRPVADIIGARMADVLPDALMSQARPHIESALGGREVAFEIAFVNFRGRQVHVQARMVPQRTDSGDIVGAVAIVKDVTEQEQTQKQLLESMREITELKAALDAHAIVAVTDARGVITRVNDKFCSISKYPRSELIGRTHQLINSGHHSKAFFGNLWHTISSGEVWSGEICNRAKDGSLYWVHTTIVPFVGADGIPEQYIAIRADITERKRAEDEAQRMAFFDALTGLPNRRLMSERLHLALMNASRSGDFGALVLLDLDHFKEVNDTLGHFQGDELLRQVAMRLQRCVRQTDTVARLGGDEFVLVLGGLGADATMATARAGDLGEKVRETLAERYHFNGLQVDAAASIGVVMFHRAEEHADELLKQADMALYRAKAAGRNRLAFFDPALQDEVNARAAMLRDLRQAMETLRFQVFYQPIVNTHSRVMGVEALVRWPHPERGMVSPAVFIPLAEQSGLIQPLGQWVLTTACRQLAAWHTDPERSLWTMAVNVSARQFRDADFVQKVMFAIQSTGANPHLLRLELTESMLHSDIEETIEKMSTLRLIGVRFSLDDFGTGYSSLSYLKRLPLDQLKIDQSFVRDVLTEPNDAAIACTILSLAKSLGLGVVAEGVETLAQRDFLLEQGCTAFQGYLFSRPVPATQLTDTIAPPVAA</sequence>
<evidence type="ECO:0000256" key="1">
    <source>
        <dbReference type="SAM" id="Phobius"/>
    </source>
</evidence>
<dbReference type="InterPro" id="IPR001633">
    <property type="entry name" value="EAL_dom"/>
</dbReference>
<dbReference type="PROSITE" id="PS50883">
    <property type="entry name" value="EAL"/>
    <property type="match status" value="1"/>
</dbReference>
<evidence type="ECO:0000259" key="5">
    <source>
        <dbReference type="PROSITE" id="PS50887"/>
    </source>
</evidence>
<dbReference type="Proteomes" id="UP001596501">
    <property type="component" value="Unassembled WGS sequence"/>
</dbReference>
<dbReference type="NCBIfam" id="TIGR00254">
    <property type="entry name" value="GGDEF"/>
    <property type="match status" value="1"/>
</dbReference>
<evidence type="ECO:0000313" key="7">
    <source>
        <dbReference type="Proteomes" id="UP001596501"/>
    </source>
</evidence>
<dbReference type="Gene3D" id="3.30.70.270">
    <property type="match status" value="1"/>
</dbReference>
<evidence type="ECO:0000313" key="6">
    <source>
        <dbReference type="EMBL" id="MFC7411771.1"/>
    </source>
</evidence>
<evidence type="ECO:0000259" key="2">
    <source>
        <dbReference type="PROSITE" id="PS50112"/>
    </source>
</evidence>
<dbReference type="InterPro" id="IPR035965">
    <property type="entry name" value="PAS-like_dom_sf"/>
</dbReference>
<dbReference type="CDD" id="cd01948">
    <property type="entry name" value="EAL"/>
    <property type="match status" value="1"/>
</dbReference>
<dbReference type="SMART" id="SM00091">
    <property type="entry name" value="PAS"/>
    <property type="match status" value="2"/>
</dbReference>
<evidence type="ECO:0000259" key="3">
    <source>
        <dbReference type="PROSITE" id="PS50113"/>
    </source>
</evidence>
<dbReference type="CDD" id="cd01949">
    <property type="entry name" value="GGDEF"/>
    <property type="match status" value="1"/>
</dbReference>
<dbReference type="NCBIfam" id="TIGR00229">
    <property type="entry name" value="sensory_box"/>
    <property type="match status" value="2"/>
</dbReference>
<evidence type="ECO:0000259" key="4">
    <source>
        <dbReference type="PROSITE" id="PS50883"/>
    </source>
</evidence>
<dbReference type="InterPro" id="IPR000160">
    <property type="entry name" value="GGDEF_dom"/>
</dbReference>
<dbReference type="CDD" id="cd00130">
    <property type="entry name" value="PAS"/>
    <property type="match status" value="1"/>
</dbReference>
<reference evidence="7" key="1">
    <citation type="journal article" date="2019" name="Int. J. Syst. Evol. Microbiol.">
        <title>The Global Catalogue of Microorganisms (GCM) 10K type strain sequencing project: providing services to taxonomists for standard genome sequencing and annotation.</title>
        <authorList>
            <consortium name="The Broad Institute Genomics Platform"/>
            <consortium name="The Broad Institute Genome Sequencing Center for Infectious Disease"/>
            <person name="Wu L."/>
            <person name="Ma J."/>
        </authorList>
    </citation>
    <scope>NUCLEOTIDE SEQUENCE [LARGE SCALE GENOMIC DNA]</scope>
    <source>
        <strain evidence="7">CGMCC 1.12371</strain>
    </source>
</reference>
<dbReference type="Gene3D" id="3.30.450.20">
    <property type="entry name" value="PAS domain"/>
    <property type="match status" value="2"/>
</dbReference>
<dbReference type="SUPFAM" id="SSF141868">
    <property type="entry name" value="EAL domain-like"/>
    <property type="match status" value="1"/>
</dbReference>
<dbReference type="PANTHER" id="PTHR44757:SF2">
    <property type="entry name" value="BIOFILM ARCHITECTURE MAINTENANCE PROTEIN MBAA"/>
    <property type="match status" value="1"/>
</dbReference>
<accession>A0ABW2QR52</accession>
<dbReference type="PROSITE" id="PS50113">
    <property type="entry name" value="PAC"/>
    <property type="match status" value="2"/>
</dbReference>
<dbReference type="SMART" id="SM00267">
    <property type="entry name" value="GGDEF"/>
    <property type="match status" value="1"/>
</dbReference>
<keyword evidence="1" id="KW-1133">Transmembrane helix</keyword>
<dbReference type="InterPro" id="IPR013656">
    <property type="entry name" value="PAS_4"/>
</dbReference>
<dbReference type="SUPFAM" id="SSF55073">
    <property type="entry name" value="Nucleotide cyclase"/>
    <property type="match status" value="1"/>
</dbReference>
<dbReference type="PANTHER" id="PTHR44757">
    <property type="entry name" value="DIGUANYLATE CYCLASE DGCP"/>
    <property type="match status" value="1"/>
</dbReference>
<dbReference type="InterPro" id="IPR001610">
    <property type="entry name" value="PAC"/>
</dbReference>
<dbReference type="InterPro" id="IPR035919">
    <property type="entry name" value="EAL_sf"/>
</dbReference>
<feature type="transmembrane region" description="Helical" evidence="1">
    <location>
        <begin position="87"/>
        <end position="109"/>
    </location>
</feature>
<feature type="transmembrane region" description="Helical" evidence="1">
    <location>
        <begin position="219"/>
        <end position="238"/>
    </location>
</feature>
<dbReference type="Gene3D" id="3.20.20.450">
    <property type="entry name" value="EAL domain"/>
    <property type="match status" value="1"/>
</dbReference>
<keyword evidence="7" id="KW-1185">Reference proteome</keyword>
<feature type="transmembrane region" description="Helical" evidence="1">
    <location>
        <begin position="56"/>
        <end position="75"/>
    </location>
</feature>
<feature type="domain" description="PAC" evidence="3">
    <location>
        <begin position="486"/>
        <end position="538"/>
    </location>
</feature>
<feature type="domain" description="GGDEF" evidence="5">
    <location>
        <begin position="570"/>
        <end position="708"/>
    </location>
</feature>
<dbReference type="Pfam" id="PF13426">
    <property type="entry name" value="PAS_9"/>
    <property type="match status" value="1"/>
</dbReference>
<name>A0ABW2QR52_9BURK</name>
<keyword evidence="1" id="KW-0472">Membrane</keyword>
<dbReference type="PROSITE" id="PS50112">
    <property type="entry name" value="PAS"/>
    <property type="match status" value="1"/>
</dbReference>
<gene>
    <name evidence="6" type="ORF">ACFQPB_23225</name>
</gene>
<protein>
    <submittedName>
        <fullName evidence="6">EAL domain-containing protein</fullName>
    </submittedName>
</protein>
<dbReference type="Pfam" id="PF17159">
    <property type="entry name" value="MASE3"/>
    <property type="match status" value="1"/>
</dbReference>
<dbReference type="RefSeq" id="WP_382228627.1">
    <property type="nucleotide sequence ID" value="NZ_JBHTCA010000048.1"/>
</dbReference>
<dbReference type="Pfam" id="PF08448">
    <property type="entry name" value="PAS_4"/>
    <property type="match status" value="1"/>
</dbReference>
<dbReference type="InterPro" id="IPR033425">
    <property type="entry name" value="MASE3"/>
</dbReference>
<dbReference type="SMART" id="SM00052">
    <property type="entry name" value="EAL"/>
    <property type="match status" value="1"/>
</dbReference>
<dbReference type="EMBL" id="JBHTCA010000048">
    <property type="protein sequence ID" value="MFC7411771.1"/>
    <property type="molecule type" value="Genomic_DNA"/>
</dbReference>
<organism evidence="6 7">
    <name type="scientific">Hydrogenophaga atypica</name>
    <dbReference type="NCBI Taxonomy" id="249409"/>
    <lineage>
        <taxon>Bacteria</taxon>
        <taxon>Pseudomonadati</taxon>
        <taxon>Pseudomonadota</taxon>
        <taxon>Betaproteobacteria</taxon>
        <taxon>Burkholderiales</taxon>
        <taxon>Comamonadaceae</taxon>
        <taxon>Hydrogenophaga</taxon>
    </lineage>
</organism>
<dbReference type="SMART" id="SM00086">
    <property type="entry name" value="PAC"/>
    <property type="match status" value="2"/>
</dbReference>
<dbReference type="InterPro" id="IPR052155">
    <property type="entry name" value="Biofilm_reg_signaling"/>
</dbReference>
<dbReference type="Pfam" id="PF00990">
    <property type="entry name" value="GGDEF"/>
    <property type="match status" value="1"/>
</dbReference>
<dbReference type="InterPro" id="IPR000700">
    <property type="entry name" value="PAS-assoc_C"/>
</dbReference>
<dbReference type="SUPFAM" id="SSF55785">
    <property type="entry name" value="PYP-like sensor domain (PAS domain)"/>
    <property type="match status" value="2"/>
</dbReference>
<keyword evidence="1" id="KW-0812">Transmembrane</keyword>
<feature type="transmembrane region" description="Helical" evidence="1">
    <location>
        <begin position="20"/>
        <end position="44"/>
    </location>
</feature>
<feature type="domain" description="PAC" evidence="3">
    <location>
        <begin position="358"/>
        <end position="410"/>
    </location>
</feature>
<feature type="transmembrane region" description="Helical" evidence="1">
    <location>
        <begin position="121"/>
        <end position="139"/>
    </location>
</feature>
<proteinExistence type="predicted"/>
<dbReference type="PROSITE" id="PS50887">
    <property type="entry name" value="GGDEF"/>
    <property type="match status" value="1"/>
</dbReference>
<dbReference type="InterPro" id="IPR043128">
    <property type="entry name" value="Rev_trsase/Diguanyl_cyclase"/>
</dbReference>
<dbReference type="InterPro" id="IPR029787">
    <property type="entry name" value="Nucleotide_cyclase"/>
</dbReference>
<dbReference type="InterPro" id="IPR000014">
    <property type="entry name" value="PAS"/>
</dbReference>
<feature type="transmembrane region" description="Helical" evidence="1">
    <location>
        <begin position="151"/>
        <end position="171"/>
    </location>
</feature>
<feature type="transmembrane region" description="Helical" evidence="1">
    <location>
        <begin position="191"/>
        <end position="207"/>
    </location>
</feature>
<feature type="domain" description="EAL" evidence="4">
    <location>
        <begin position="717"/>
        <end position="971"/>
    </location>
</feature>
<dbReference type="Pfam" id="PF00563">
    <property type="entry name" value="EAL"/>
    <property type="match status" value="1"/>
</dbReference>
<comment type="caution">
    <text evidence="6">The sequence shown here is derived from an EMBL/GenBank/DDBJ whole genome shotgun (WGS) entry which is preliminary data.</text>
</comment>
<feature type="domain" description="PAS" evidence="2">
    <location>
        <begin position="414"/>
        <end position="459"/>
    </location>
</feature>